<feature type="transmembrane region" description="Helical" evidence="5">
    <location>
        <begin position="205"/>
        <end position="225"/>
    </location>
</feature>
<dbReference type="CDD" id="cd02432">
    <property type="entry name" value="Nodulin-21_like_1"/>
    <property type="match status" value="1"/>
</dbReference>
<organism evidence="6 7">
    <name type="scientific">Eupransor demetentiae</name>
    <dbReference type="NCBI Taxonomy" id="3109584"/>
    <lineage>
        <taxon>Bacteria</taxon>
        <taxon>Bacillati</taxon>
        <taxon>Bacillota</taxon>
        <taxon>Bacilli</taxon>
        <taxon>Lactobacillales</taxon>
        <taxon>Lactobacillaceae</taxon>
        <taxon>Eupransor</taxon>
    </lineage>
</organism>
<comment type="caution">
    <text evidence="6">The sequence shown here is derived from an EMBL/GenBank/DDBJ whole genome shotgun (WGS) entry which is preliminary data.</text>
</comment>
<keyword evidence="3 5" id="KW-1133">Transmembrane helix</keyword>
<keyword evidence="2 5" id="KW-0812">Transmembrane</keyword>
<evidence type="ECO:0000256" key="2">
    <source>
        <dbReference type="ARBA" id="ARBA00022692"/>
    </source>
</evidence>
<keyword evidence="4 5" id="KW-0472">Membrane</keyword>
<dbReference type="Proteomes" id="UP001314241">
    <property type="component" value="Unassembled WGS sequence"/>
</dbReference>
<evidence type="ECO:0000313" key="7">
    <source>
        <dbReference type="Proteomes" id="UP001314241"/>
    </source>
</evidence>
<evidence type="ECO:0000256" key="5">
    <source>
        <dbReference type="SAM" id="Phobius"/>
    </source>
</evidence>
<comment type="subcellular location">
    <subcellularLocation>
        <location evidence="1">Endomembrane system</location>
        <topology evidence="1">Multi-pass membrane protein</topology>
    </subcellularLocation>
</comment>
<feature type="transmembrane region" description="Helical" evidence="5">
    <location>
        <begin position="140"/>
        <end position="163"/>
    </location>
</feature>
<keyword evidence="7" id="KW-1185">Reference proteome</keyword>
<accession>A0ABP0ENZ9</accession>
<evidence type="ECO:0000256" key="4">
    <source>
        <dbReference type="ARBA" id="ARBA00023136"/>
    </source>
</evidence>
<evidence type="ECO:0000256" key="3">
    <source>
        <dbReference type="ARBA" id="ARBA00022989"/>
    </source>
</evidence>
<feature type="transmembrane region" description="Helical" evidence="5">
    <location>
        <begin position="175"/>
        <end position="193"/>
    </location>
</feature>
<feature type="transmembrane region" description="Helical" evidence="5">
    <location>
        <begin position="45"/>
        <end position="68"/>
    </location>
</feature>
<evidence type="ECO:0000256" key="1">
    <source>
        <dbReference type="ARBA" id="ARBA00004127"/>
    </source>
</evidence>
<dbReference type="PANTHER" id="PTHR31851">
    <property type="entry name" value="FE(2+)/MN(2+) TRANSPORTER PCL1"/>
    <property type="match status" value="1"/>
</dbReference>
<gene>
    <name evidence="6" type="ORF">R54876_GBNLAHCA_00077</name>
</gene>
<dbReference type="InterPro" id="IPR008217">
    <property type="entry name" value="Ccc1_fam"/>
</dbReference>
<dbReference type="RefSeq" id="WP_349641087.1">
    <property type="nucleotide sequence ID" value="NZ_CAWVOH010000001.1"/>
</dbReference>
<proteinExistence type="predicted"/>
<name>A0ABP0ENZ9_9LACO</name>
<protein>
    <submittedName>
        <fullName evidence="6">VIT1/CCC1 family (Ccc1)</fullName>
    </submittedName>
</protein>
<reference evidence="6 7" key="1">
    <citation type="submission" date="2024-01" db="EMBL/GenBank/DDBJ databases">
        <authorList>
            <person name="Botero Cardona J."/>
        </authorList>
    </citation>
    <scope>NUCLEOTIDE SEQUENCE [LARGE SCALE GENOMIC DNA]</scope>
    <source>
        <strain evidence="6 7">LMG 33000</strain>
    </source>
</reference>
<dbReference type="Pfam" id="PF01988">
    <property type="entry name" value="VIT1"/>
    <property type="match status" value="1"/>
</dbReference>
<dbReference type="EMBL" id="CAWVOH010000001">
    <property type="protein sequence ID" value="CAK8053522.1"/>
    <property type="molecule type" value="Genomic_DNA"/>
</dbReference>
<sequence>MADKDQNLMEKNNIIRAGVMGGNDGILSVSGIILGVAGATSNTGAILLAGFAGTLAGMVSMAMGEYVSVSSQHDAQKKVQNIQTKALKDNYQSEFDFVAEKYHEVGISQELAEQATREMMTKDPLVTTVRERYGFSPNSVLSAYSAAIASFISFPLGSLLPMAAMAFSPQAIREAATFLAVLVALAMTGYFAARLNGADKRHSMLRNVTAGIFTMLVTYFIGSLFR</sequence>
<evidence type="ECO:0000313" key="6">
    <source>
        <dbReference type="EMBL" id="CAK8053522.1"/>
    </source>
</evidence>
<feature type="transmembrane region" description="Helical" evidence="5">
    <location>
        <begin position="21"/>
        <end position="39"/>
    </location>
</feature>